<feature type="chain" id="PRO_5013868797" evidence="2">
    <location>
        <begin position="18"/>
        <end position="237"/>
    </location>
</feature>
<feature type="region of interest" description="Disordered" evidence="1">
    <location>
        <begin position="216"/>
        <end position="237"/>
    </location>
</feature>
<organism evidence="3 5">
    <name type="scientific">Cercospora beticola</name>
    <name type="common">Sugarbeet leaf spot fungus</name>
    <dbReference type="NCBI Taxonomy" id="122368"/>
    <lineage>
        <taxon>Eukaryota</taxon>
        <taxon>Fungi</taxon>
        <taxon>Dikarya</taxon>
        <taxon>Ascomycota</taxon>
        <taxon>Pezizomycotina</taxon>
        <taxon>Dothideomycetes</taxon>
        <taxon>Dothideomycetidae</taxon>
        <taxon>Mycosphaerellales</taxon>
        <taxon>Mycosphaerellaceae</taxon>
        <taxon>Cercospora</taxon>
    </lineage>
</organism>
<dbReference type="Proteomes" id="UP000230605">
    <property type="component" value="Chromosome 7"/>
</dbReference>
<dbReference type="AlphaFoldDB" id="A0A2G5HHS2"/>
<evidence type="ECO:0000313" key="5">
    <source>
        <dbReference type="Proteomes" id="UP000230605"/>
    </source>
</evidence>
<sequence length="237" mass="25260">MQYRYVALASLAALAVAAPVPTEEIDWNNRPEVQDLAKRTFPFFTFWKEFLPSSMLTAFEDKGGDAGEQGDGGDSELTKRAEEEQGDPLKASAEGHHPKGVGHHGTDHDPNYWCWEGGNHQQKGRCIGHHPPGVGHHKGKEKPPGEAEVSKRTAEAEVAKSAAEMEVAKDAAGDQVDPIQASAEGHHSKGVGHHGTNTDPRYSCWEGGNHVNPGGCIGHHPPGVGHHKGKGGHPGTA</sequence>
<dbReference type="EMBL" id="CP134190">
    <property type="protein sequence ID" value="WPB06505.1"/>
    <property type="molecule type" value="Genomic_DNA"/>
</dbReference>
<gene>
    <name evidence="3" type="ORF">CB0940_09200</name>
    <name evidence="4" type="ORF">RHO25_011162</name>
</gene>
<accession>A0A2G5HHS2</accession>
<feature type="signal peptide" evidence="2">
    <location>
        <begin position="1"/>
        <end position="17"/>
    </location>
</feature>
<dbReference type="EMBL" id="LKMD01000106">
    <property type="protein sequence ID" value="PIA92114.1"/>
    <property type="molecule type" value="Genomic_DNA"/>
</dbReference>
<reference evidence="4 6" key="2">
    <citation type="submission" date="2023-09" db="EMBL/GenBank/DDBJ databases">
        <title>Complete-Gapless Cercospora beticola genome.</title>
        <authorList>
            <person name="Wyatt N.A."/>
            <person name="Spanner R.E."/>
            <person name="Bolton M.D."/>
        </authorList>
    </citation>
    <scope>NUCLEOTIDE SEQUENCE [LARGE SCALE GENOMIC DNA]</scope>
    <source>
        <strain evidence="4">Cb09-40</strain>
    </source>
</reference>
<feature type="region of interest" description="Disordered" evidence="1">
    <location>
        <begin position="128"/>
        <end position="155"/>
    </location>
</feature>
<feature type="region of interest" description="Disordered" evidence="1">
    <location>
        <begin position="59"/>
        <end position="104"/>
    </location>
</feature>
<reference evidence="3 5" key="1">
    <citation type="submission" date="2015-10" db="EMBL/GenBank/DDBJ databases">
        <title>The cercosporin biosynthetic gene cluster was horizontally transferred to several fungal lineages and shown to be expanded in Cercospora beticola based on microsynteny with recipient genomes.</title>
        <authorList>
            <person name="De Jonge R."/>
            <person name="Ebert M.K."/>
            <person name="Suttle J.C."/>
            <person name="Jurick Ii W.M."/>
            <person name="Secor G.A."/>
            <person name="Thomma B.P."/>
            <person name="Van De Peer Y."/>
            <person name="Bolton M.D."/>
        </authorList>
    </citation>
    <scope>NUCLEOTIDE SEQUENCE [LARGE SCALE GENOMIC DNA]</scope>
    <source>
        <strain evidence="3 5">09-40</strain>
    </source>
</reference>
<evidence type="ECO:0000256" key="1">
    <source>
        <dbReference type="SAM" id="MobiDB-lite"/>
    </source>
</evidence>
<feature type="compositionally biased region" description="Basic and acidic residues" evidence="1">
    <location>
        <begin position="141"/>
        <end position="155"/>
    </location>
</feature>
<keyword evidence="6" id="KW-1185">Reference proteome</keyword>
<evidence type="ECO:0000313" key="3">
    <source>
        <dbReference type="EMBL" id="PIA92114.1"/>
    </source>
</evidence>
<evidence type="ECO:0000256" key="2">
    <source>
        <dbReference type="SAM" id="SignalP"/>
    </source>
</evidence>
<proteinExistence type="predicted"/>
<evidence type="ECO:0000313" key="4">
    <source>
        <dbReference type="EMBL" id="WPB06505.1"/>
    </source>
</evidence>
<protein>
    <submittedName>
        <fullName evidence="3">Uncharacterized protein</fullName>
    </submittedName>
</protein>
<dbReference type="Proteomes" id="UP001302367">
    <property type="component" value="Chromosome 7"/>
</dbReference>
<keyword evidence="2" id="KW-0732">Signal</keyword>
<dbReference type="OrthoDB" id="10617584at2759"/>
<evidence type="ECO:0000313" key="6">
    <source>
        <dbReference type="Proteomes" id="UP001302367"/>
    </source>
</evidence>
<name>A0A2G5HHS2_CERBT</name>